<reference evidence="2 5" key="2">
    <citation type="submission" date="2011-04" db="EMBL/GenBank/DDBJ databases">
        <title>The complete genome of Selenomonas sputigena DSM 20758.</title>
        <authorList>
            <consortium name="US DOE Joint Genome Institute (JGI-PGF)"/>
            <person name="Lucas S."/>
            <person name="Copeland A."/>
            <person name="Lapidus A."/>
            <person name="Bruce D."/>
            <person name="Goodwin L."/>
            <person name="Pitluck S."/>
            <person name="Peters L."/>
            <person name="Kyrpides N."/>
            <person name="Mavromatis K."/>
            <person name="Ivanova N."/>
            <person name="Ovchinnikova G."/>
            <person name="Teshima H."/>
            <person name="Detter J.C."/>
            <person name="Tapia R."/>
            <person name="Han C."/>
            <person name="Land M."/>
            <person name="Hauser L."/>
            <person name="Markowitz V."/>
            <person name="Cheng J.-F."/>
            <person name="Hugenholtz P."/>
            <person name="Woyke T."/>
            <person name="Wu D."/>
            <person name="Gronow S."/>
            <person name="Wellnitz S."/>
            <person name="Schneider S."/>
            <person name="Klenk H.-P."/>
            <person name="Eisen J.A."/>
        </authorList>
    </citation>
    <scope>NUCLEOTIDE SEQUENCE [LARGE SCALE GENOMIC DNA]</scope>
    <source>
        <strain evidence="2">ATCC 35185</strain>
        <strain evidence="5">ATCC 35185 / DSM 20758 / VPI D19B-28</strain>
    </source>
</reference>
<protein>
    <submittedName>
        <fullName evidence="3">Uncharacterized protein</fullName>
    </submittedName>
</protein>
<accession>C9LTN6</accession>
<name>C9LTN6_SELS3</name>
<gene>
    <name evidence="2" type="ordered locus">Selsp_1189</name>
    <name evidence="3" type="ORF">SELSPUOL_01047</name>
</gene>
<feature type="compositionally biased region" description="Basic and acidic residues" evidence="1">
    <location>
        <begin position="22"/>
        <end position="43"/>
    </location>
</feature>
<dbReference type="HOGENOM" id="CLU_2720056_0_0_9"/>
<dbReference type="EMBL" id="ACKP02000015">
    <property type="protein sequence ID" value="EEX77770.1"/>
    <property type="molecule type" value="Genomic_DNA"/>
</dbReference>
<feature type="region of interest" description="Disordered" evidence="1">
    <location>
        <begin position="22"/>
        <end position="44"/>
    </location>
</feature>
<sequence>MDVQVERLHRVKPLAPISFFEETARREKKQETHEARKPLRGTESDAYSVEISAAGRRAAARSEAGGMMVEGF</sequence>
<proteinExistence type="predicted"/>
<evidence type="ECO:0000256" key="1">
    <source>
        <dbReference type="SAM" id="MobiDB-lite"/>
    </source>
</evidence>
<evidence type="ECO:0000313" key="2">
    <source>
        <dbReference type="EMBL" id="AEC00149.1"/>
    </source>
</evidence>
<dbReference type="Proteomes" id="UP000011124">
    <property type="component" value="Chromosome"/>
</dbReference>
<evidence type="ECO:0000313" key="4">
    <source>
        <dbReference type="Proteomes" id="UP000003505"/>
    </source>
</evidence>
<dbReference type="STRING" id="546271.Selsp_1189"/>
<dbReference type="AlphaFoldDB" id="C9LTN6"/>
<reference evidence="3 4" key="1">
    <citation type="submission" date="2009-09" db="EMBL/GenBank/DDBJ databases">
        <authorList>
            <person name="Weinstock G."/>
            <person name="Sodergren E."/>
            <person name="Clifton S."/>
            <person name="Fulton L."/>
            <person name="Fulton B."/>
            <person name="Courtney L."/>
            <person name="Fronick C."/>
            <person name="Harrison M."/>
            <person name="Strong C."/>
            <person name="Farmer C."/>
            <person name="Delahaunty K."/>
            <person name="Markovic C."/>
            <person name="Hall O."/>
            <person name="Minx P."/>
            <person name="Tomlinson C."/>
            <person name="Mitreva M."/>
            <person name="Nelson J."/>
            <person name="Hou S."/>
            <person name="Wollam A."/>
            <person name="Pepin K.H."/>
            <person name="Johnson M."/>
            <person name="Bhonagiri V."/>
            <person name="Nash W.E."/>
            <person name="Warren W."/>
            <person name="Chinwalla A."/>
            <person name="Mardis E.R."/>
            <person name="Wilson R.K."/>
        </authorList>
    </citation>
    <scope>NUCLEOTIDE SEQUENCE [LARGE SCALE GENOMIC DNA]</scope>
    <source>
        <strain evidence="3">ATCC 35185</strain>
        <strain evidence="4">ATCC 35185 / DSM 20758 / VPI D19B-28</strain>
    </source>
</reference>
<dbReference type="KEGG" id="ssg:Selsp_1189"/>
<keyword evidence="5" id="KW-1185">Reference proteome</keyword>
<evidence type="ECO:0000313" key="3">
    <source>
        <dbReference type="EMBL" id="EEX77770.1"/>
    </source>
</evidence>
<dbReference type="Proteomes" id="UP000003505">
    <property type="component" value="Unassembled WGS sequence"/>
</dbReference>
<dbReference type="EMBL" id="CP002637">
    <property type="protein sequence ID" value="AEC00149.1"/>
    <property type="molecule type" value="Genomic_DNA"/>
</dbReference>
<organism evidence="3 4">
    <name type="scientific">Selenomonas sputigena (strain ATCC 35185 / DSM 20758 / CCUG 44933 / VPI D19B-28)</name>
    <dbReference type="NCBI Taxonomy" id="546271"/>
    <lineage>
        <taxon>Bacteria</taxon>
        <taxon>Bacillati</taxon>
        <taxon>Bacillota</taxon>
        <taxon>Negativicutes</taxon>
        <taxon>Selenomonadales</taxon>
        <taxon>Selenomonadaceae</taxon>
        <taxon>Selenomonas</taxon>
    </lineage>
</organism>
<evidence type="ECO:0000313" key="5">
    <source>
        <dbReference type="Proteomes" id="UP000011124"/>
    </source>
</evidence>
<dbReference type="RefSeq" id="WP_006192315.1">
    <property type="nucleotide sequence ID" value="NC_015437.1"/>
</dbReference>